<dbReference type="OrthoDB" id="2382231at2"/>
<dbReference type="Proteomes" id="UP000292927">
    <property type="component" value="Unassembled WGS sequence"/>
</dbReference>
<evidence type="ECO:0000313" key="1">
    <source>
        <dbReference type="EMBL" id="RZS94308.1"/>
    </source>
</evidence>
<protein>
    <submittedName>
        <fullName evidence="1">Uncharacterized protein</fullName>
    </submittedName>
</protein>
<dbReference type="AlphaFoldDB" id="A0A4Q7P4D8"/>
<sequence>MKQKQSKKPVLKHKWANQHPESFKSGDDYEICVLCRAITNVPKSMPVEMRSDYIPGAGQLCHECAVQNAEEERTAMKNGFVYTMSLHDYDD</sequence>
<proteinExistence type="predicted"/>
<evidence type="ECO:0000313" key="2">
    <source>
        <dbReference type="Proteomes" id="UP000292927"/>
    </source>
</evidence>
<name>A0A4Q7P4D8_9FIRM</name>
<organism evidence="1 2">
    <name type="scientific">Cuneatibacter caecimuris</name>
    <dbReference type="NCBI Taxonomy" id="1796618"/>
    <lineage>
        <taxon>Bacteria</taxon>
        <taxon>Bacillati</taxon>
        <taxon>Bacillota</taxon>
        <taxon>Clostridia</taxon>
        <taxon>Lachnospirales</taxon>
        <taxon>Lachnospiraceae</taxon>
        <taxon>Cuneatibacter</taxon>
    </lineage>
</organism>
<accession>A0A4Q7P4D8</accession>
<keyword evidence="2" id="KW-1185">Reference proteome</keyword>
<dbReference type="EMBL" id="SGXF01000004">
    <property type="protein sequence ID" value="RZS94308.1"/>
    <property type="molecule type" value="Genomic_DNA"/>
</dbReference>
<comment type="caution">
    <text evidence="1">The sequence shown here is derived from an EMBL/GenBank/DDBJ whole genome shotgun (WGS) entry which is preliminary data.</text>
</comment>
<reference evidence="1 2" key="1">
    <citation type="submission" date="2019-02" db="EMBL/GenBank/DDBJ databases">
        <title>Genomic Encyclopedia of Type Strains, Phase IV (KMG-IV): sequencing the most valuable type-strain genomes for metagenomic binning, comparative biology and taxonomic classification.</title>
        <authorList>
            <person name="Goeker M."/>
        </authorList>
    </citation>
    <scope>NUCLEOTIDE SEQUENCE [LARGE SCALE GENOMIC DNA]</scope>
    <source>
        <strain evidence="1 2">DSM 29486</strain>
    </source>
</reference>
<gene>
    <name evidence="1" type="ORF">EV209_2148</name>
</gene>